<dbReference type="InterPro" id="IPR036188">
    <property type="entry name" value="FAD/NAD-bd_sf"/>
</dbReference>
<dbReference type="RefSeq" id="WP_130447955.1">
    <property type="nucleotide sequence ID" value="NZ_SHKR01000016.1"/>
</dbReference>
<evidence type="ECO:0000256" key="1">
    <source>
        <dbReference type="ARBA" id="ARBA00023002"/>
    </source>
</evidence>
<dbReference type="Pfam" id="PF13738">
    <property type="entry name" value="Pyr_redox_3"/>
    <property type="match status" value="1"/>
</dbReference>
<name>A0A4V2FWK1_9ACTN</name>
<protein>
    <submittedName>
        <fullName evidence="3">Cation diffusion facilitator CzcD-associated flavoprotein CzcO</fullName>
    </submittedName>
</protein>
<organism evidence="3 4">
    <name type="scientific">Kribbella rubisoli</name>
    <dbReference type="NCBI Taxonomy" id="3075929"/>
    <lineage>
        <taxon>Bacteria</taxon>
        <taxon>Bacillati</taxon>
        <taxon>Actinomycetota</taxon>
        <taxon>Actinomycetes</taxon>
        <taxon>Propionibacteriales</taxon>
        <taxon>Kribbellaceae</taxon>
        <taxon>Kribbella</taxon>
    </lineage>
</organism>
<comment type="caution">
    <text evidence="3">The sequence shown here is derived from an EMBL/GenBank/DDBJ whole genome shotgun (WGS) entry which is preliminary data.</text>
</comment>
<dbReference type="GO" id="GO:0050660">
    <property type="term" value="F:flavin adenine dinucleotide binding"/>
    <property type="evidence" value="ECO:0007669"/>
    <property type="project" value="TreeGrafter"/>
</dbReference>
<evidence type="ECO:0000313" key="3">
    <source>
        <dbReference type="EMBL" id="RZU10166.1"/>
    </source>
</evidence>
<evidence type="ECO:0000256" key="2">
    <source>
        <dbReference type="SAM" id="MobiDB-lite"/>
    </source>
</evidence>
<proteinExistence type="predicted"/>
<reference evidence="3 4" key="1">
    <citation type="journal article" date="2015" name="Stand. Genomic Sci.">
        <title>Genomic Encyclopedia of Bacterial and Archaeal Type Strains, Phase III: the genomes of soil and plant-associated and newly described type strains.</title>
        <authorList>
            <person name="Whitman W.B."/>
            <person name="Woyke T."/>
            <person name="Klenk H.P."/>
            <person name="Zhou Y."/>
            <person name="Lilburn T.G."/>
            <person name="Beck B.J."/>
            <person name="De Vos P."/>
            <person name="Vandamme P."/>
            <person name="Eisen J.A."/>
            <person name="Garrity G."/>
            <person name="Hugenholtz P."/>
            <person name="Kyrpides N.C."/>
        </authorList>
    </citation>
    <scope>NUCLEOTIDE SEQUENCE [LARGE SCALE GENOMIC DNA]</scope>
    <source>
        <strain evidence="3 4">VKM Ac-2540</strain>
    </source>
</reference>
<dbReference type="Proteomes" id="UP000292027">
    <property type="component" value="Unassembled WGS sequence"/>
</dbReference>
<keyword evidence="4" id="KW-1185">Reference proteome</keyword>
<dbReference type="GO" id="GO:0005829">
    <property type="term" value="C:cytosol"/>
    <property type="evidence" value="ECO:0007669"/>
    <property type="project" value="TreeGrafter"/>
</dbReference>
<dbReference type="OrthoDB" id="5168853at2"/>
<dbReference type="EMBL" id="SHKR01000016">
    <property type="protein sequence ID" value="RZU10166.1"/>
    <property type="molecule type" value="Genomic_DNA"/>
</dbReference>
<dbReference type="PANTHER" id="PTHR43539:SF78">
    <property type="entry name" value="FLAVIN-CONTAINING MONOOXYGENASE"/>
    <property type="match status" value="1"/>
</dbReference>
<dbReference type="Gene3D" id="3.50.50.60">
    <property type="entry name" value="FAD/NAD(P)-binding domain"/>
    <property type="match status" value="1"/>
</dbReference>
<dbReference type="PRINTS" id="PR00469">
    <property type="entry name" value="PNDRDTASEII"/>
</dbReference>
<sequence>MISHQVAIIGAGTSGVSAAVALADRGIKPLLVDRADQVGSSWRNRYDRLRLNTGRQFSHLPNRPYPSGTPTFPTRDQVIDHLERHANEDGIELCLGCTAERLDRANGRWRLTTSTGEIDASQVVVATGFDHEPFIPGWPGRGEWPGGLIHSSQYRNPLPYNGKRVLVVGPGSSGMEIAYDLATGGAAKVWLAVRTPPNIMLRQGPGGIPGDFIATPLYHAPVRIADAIARFSRRMDIGDLHEFGLPVPAEGIFARSSRLGVAPAILDKDVIAAIRDKSIEIVRGVEALDAAGVALADGTRINPDAMVCATGFRRGLSQLVGHLGVLDERGWPKTTGEEPAADGLRFIGFVPRPSQLGFAAKQARRAAKAIAQELRRSEQSSQDPIRGNPGRAGG</sequence>
<dbReference type="AlphaFoldDB" id="A0A4V2FWK1"/>
<keyword evidence="1" id="KW-0560">Oxidoreductase</keyword>
<dbReference type="InterPro" id="IPR050982">
    <property type="entry name" value="Auxin_biosynth/cation_transpt"/>
</dbReference>
<dbReference type="PRINTS" id="PR00368">
    <property type="entry name" value="FADPNR"/>
</dbReference>
<gene>
    <name evidence="3" type="ORF">EV645_6628</name>
</gene>
<accession>A0A4V2FWK1</accession>
<dbReference type="GO" id="GO:0004497">
    <property type="term" value="F:monooxygenase activity"/>
    <property type="evidence" value="ECO:0007669"/>
    <property type="project" value="TreeGrafter"/>
</dbReference>
<evidence type="ECO:0000313" key="4">
    <source>
        <dbReference type="Proteomes" id="UP000292027"/>
    </source>
</evidence>
<dbReference type="PANTHER" id="PTHR43539">
    <property type="entry name" value="FLAVIN-BINDING MONOOXYGENASE-LIKE PROTEIN (AFU_ORTHOLOGUE AFUA_4G09220)"/>
    <property type="match status" value="1"/>
</dbReference>
<dbReference type="SUPFAM" id="SSF51905">
    <property type="entry name" value="FAD/NAD(P)-binding domain"/>
    <property type="match status" value="2"/>
</dbReference>
<feature type="region of interest" description="Disordered" evidence="2">
    <location>
        <begin position="369"/>
        <end position="394"/>
    </location>
</feature>